<dbReference type="Proteomes" id="UP000036987">
    <property type="component" value="Unassembled WGS sequence"/>
</dbReference>
<name>A0A0K9PT14_ZOSMR</name>
<reference evidence="2" key="1">
    <citation type="journal article" date="2016" name="Nature">
        <title>The genome of the seagrass Zostera marina reveals angiosperm adaptation to the sea.</title>
        <authorList>
            <person name="Olsen J.L."/>
            <person name="Rouze P."/>
            <person name="Verhelst B."/>
            <person name="Lin Y.-C."/>
            <person name="Bayer T."/>
            <person name="Collen J."/>
            <person name="Dattolo E."/>
            <person name="De Paoli E."/>
            <person name="Dittami S."/>
            <person name="Maumus F."/>
            <person name="Michel G."/>
            <person name="Kersting A."/>
            <person name="Lauritano C."/>
            <person name="Lohaus R."/>
            <person name="Toepel M."/>
            <person name="Tonon T."/>
            <person name="Vanneste K."/>
            <person name="Amirebrahimi M."/>
            <person name="Brakel J."/>
            <person name="Bostroem C."/>
            <person name="Chovatia M."/>
            <person name="Grimwood J."/>
            <person name="Jenkins J.W."/>
            <person name="Jueterbock A."/>
            <person name="Mraz A."/>
            <person name="Stam W.T."/>
            <person name="Tice H."/>
            <person name="Bornberg-Bauer E."/>
            <person name="Green P.J."/>
            <person name="Pearson G.A."/>
            <person name="Procaccini G."/>
            <person name="Duarte C.M."/>
            <person name="Schmutz J."/>
            <person name="Reusch T.B.H."/>
            <person name="Van de Peer Y."/>
        </authorList>
    </citation>
    <scope>NUCLEOTIDE SEQUENCE [LARGE SCALE GENOMIC DNA]</scope>
    <source>
        <strain evidence="2">cv. Finnish</strain>
    </source>
</reference>
<accession>A0A0K9PT14</accession>
<dbReference type="PANTHER" id="PTHR16052">
    <property type="entry name" value="TBCC DOMAIN-CONTAINING PROTEIN 1"/>
    <property type="match status" value="1"/>
</dbReference>
<gene>
    <name evidence="1" type="ORF">ZOSMA_16G01490</name>
</gene>
<evidence type="ECO:0000313" key="1">
    <source>
        <dbReference type="EMBL" id="KMZ72178.1"/>
    </source>
</evidence>
<dbReference type="PANTHER" id="PTHR16052:SF0">
    <property type="entry name" value="TBCC DOMAIN-CONTAINING PROTEIN 1"/>
    <property type="match status" value="1"/>
</dbReference>
<dbReference type="InterPro" id="IPR039589">
    <property type="entry name" value="TBCC1"/>
</dbReference>
<keyword evidence="2" id="KW-1185">Reference proteome</keyword>
<dbReference type="AlphaFoldDB" id="A0A0K9PT14"/>
<dbReference type="EMBL" id="LFYR01000643">
    <property type="protein sequence ID" value="KMZ72178.1"/>
    <property type="molecule type" value="Genomic_DNA"/>
</dbReference>
<proteinExistence type="predicted"/>
<evidence type="ECO:0000313" key="2">
    <source>
        <dbReference type="Proteomes" id="UP000036987"/>
    </source>
</evidence>
<sequence>MAVVNIQQAIKESQLDENKRRELSTAIHAHFKEWLYATGNIKQLYFLQAD</sequence>
<dbReference type="OrthoDB" id="1909438at2759"/>
<organism evidence="1 2">
    <name type="scientific">Zostera marina</name>
    <name type="common">Eelgrass</name>
    <dbReference type="NCBI Taxonomy" id="29655"/>
    <lineage>
        <taxon>Eukaryota</taxon>
        <taxon>Viridiplantae</taxon>
        <taxon>Streptophyta</taxon>
        <taxon>Embryophyta</taxon>
        <taxon>Tracheophyta</taxon>
        <taxon>Spermatophyta</taxon>
        <taxon>Magnoliopsida</taxon>
        <taxon>Liliopsida</taxon>
        <taxon>Zosteraceae</taxon>
        <taxon>Zostera</taxon>
    </lineage>
</organism>
<protein>
    <submittedName>
        <fullName evidence="1">Uncharacterized protein</fullName>
    </submittedName>
</protein>
<comment type="caution">
    <text evidence="1">The sequence shown here is derived from an EMBL/GenBank/DDBJ whole genome shotgun (WGS) entry which is preliminary data.</text>
</comment>